<evidence type="ECO:0000256" key="4">
    <source>
        <dbReference type="ARBA" id="ARBA00022989"/>
    </source>
</evidence>
<feature type="region of interest" description="Disordered" evidence="11">
    <location>
        <begin position="329"/>
        <end position="357"/>
    </location>
</feature>
<dbReference type="PRINTS" id="PR00237">
    <property type="entry name" value="GPCRRHODOPSN"/>
</dbReference>
<dbReference type="PRINTS" id="PR01558">
    <property type="entry name" value="CHEMOKINER11"/>
</dbReference>
<organism evidence="14 15">
    <name type="scientific">Electrophorus electricus</name>
    <name type="common">Electric eel</name>
    <name type="synonym">Gymnotus electricus</name>
    <dbReference type="NCBI Taxonomy" id="8005"/>
    <lineage>
        <taxon>Eukaryota</taxon>
        <taxon>Metazoa</taxon>
        <taxon>Chordata</taxon>
        <taxon>Craniata</taxon>
        <taxon>Vertebrata</taxon>
        <taxon>Euteleostomi</taxon>
        <taxon>Actinopterygii</taxon>
        <taxon>Neopterygii</taxon>
        <taxon>Teleostei</taxon>
        <taxon>Ostariophysi</taxon>
        <taxon>Gymnotiformes</taxon>
        <taxon>Gymnotoidei</taxon>
        <taxon>Gymnotidae</taxon>
        <taxon>Electrophorus</taxon>
    </lineage>
</organism>
<dbReference type="PANTHER" id="PTHR10489">
    <property type="entry name" value="CELL ADHESION MOLECULE"/>
    <property type="match status" value="1"/>
</dbReference>
<reference evidence="15" key="2">
    <citation type="journal article" date="2017" name="Sci. Adv.">
        <title>A tail of two voltages: Proteomic comparison of the three electric organs of the electric eel.</title>
        <authorList>
            <person name="Traeger L.L."/>
            <person name="Sabat G."/>
            <person name="Barrett-Wilt G.A."/>
            <person name="Wells G.B."/>
            <person name="Sussman M.R."/>
        </authorList>
    </citation>
    <scope>NUCLEOTIDE SEQUENCE [LARGE SCALE GENOMIC DNA]</scope>
</reference>
<dbReference type="GO" id="GO:0009897">
    <property type="term" value="C:external side of plasma membrane"/>
    <property type="evidence" value="ECO:0007669"/>
    <property type="project" value="TreeGrafter"/>
</dbReference>
<accession>A0A4W4DQ01</accession>
<feature type="transmembrane region" description="Helical" evidence="12">
    <location>
        <begin position="241"/>
        <end position="259"/>
    </location>
</feature>
<keyword evidence="6 12" id="KW-0472">Membrane</keyword>
<evidence type="ECO:0000313" key="15">
    <source>
        <dbReference type="Proteomes" id="UP000314983"/>
    </source>
</evidence>
<dbReference type="GO" id="GO:0019957">
    <property type="term" value="F:C-C chemokine binding"/>
    <property type="evidence" value="ECO:0007669"/>
    <property type="project" value="TreeGrafter"/>
</dbReference>
<name>A0A4W4DQ01_ELEEL</name>
<sequence length="357" mass="39489">MKDFIRIGCTLSVVYDAYQPICEKEDVRSFARLFQPVVYGLCLIVGVAGNALVVAVYMNGKRQQTVTDALVVHLAVADLLLLLTLPFWAAASVRGWELGEALCKLVAALYTVNFTCSMLILACISLDRYLALTPAVRNRILGRVFRKEQLSKLGLVVWTTAFLLGVPDLALCTIKHLPGRQVCMAVYPSGVALQVKMAMEIFQVVLSFLAPLATMVYCYTHVVRTLLGLPLESRGRRRWRPVRVLLVVVGAFVLTQLPYNVLKFCRTLDMMHELVTHCGVSKALDMAAHVTESLALSHCCLNPVLYAFIGASFRQHVMKFAKGIGQRRRSAQRGGDQGVNISFNSNSQSQKTSSFSI</sequence>
<dbReference type="PROSITE" id="PS00237">
    <property type="entry name" value="G_PROTEIN_RECEP_F1_1"/>
    <property type="match status" value="1"/>
</dbReference>
<evidence type="ECO:0000259" key="13">
    <source>
        <dbReference type="PROSITE" id="PS50262"/>
    </source>
</evidence>
<protein>
    <recommendedName>
        <fullName evidence="13">G-protein coupled receptors family 1 profile domain-containing protein</fullName>
    </recommendedName>
</protein>
<keyword evidence="5 10" id="KW-0297">G-protein coupled receptor</keyword>
<keyword evidence="7 10" id="KW-0675">Receptor</keyword>
<evidence type="ECO:0000256" key="2">
    <source>
        <dbReference type="ARBA" id="ARBA00022475"/>
    </source>
</evidence>
<evidence type="ECO:0000256" key="9">
    <source>
        <dbReference type="ARBA" id="ARBA00023224"/>
    </source>
</evidence>
<keyword evidence="2" id="KW-1003">Cell membrane</keyword>
<keyword evidence="4 12" id="KW-1133">Transmembrane helix</keyword>
<dbReference type="GO" id="GO:0006955">
    <property type="term" value="P:immune response"/>
    <property type="evidence" value="ECO:0007669"/>
    <property type="project" value="TreeGrafter"/>
</dbReference>
<evidence type="ECO:0000256" key="3">
    <source>
        <dbReference type="ARBA" id="ARBA00022692"/>
    </source>
</evidence>
<evidence type="ECO:0000256" key="1">
    <source>
        <dbReference type="ARBA" id="ARBA00004651"/>
    </source>
</evidence>
<dbReference type="Ensembl" id="ENSEEET00000000946.2">
    <property type="protein sequence ID" value="ENSEEEP00000000927.2"/>
    <property type="gene ID" value="ENSEEEG00000000626.2"/>
</dbReference>
<evidence type="ECO:0000256" key="6">
    <source>
        <dbReference type="ARBA" id="ARBA00023136"/>
    </source>
</evidence>
<reference evidence="15" key="1">
    <citation type="journal article" date="2014" name="Science">
        <title>Nonhuman genetics. Genomic basis for the convergent evolution of electric organs.</title>
        <authorList>
            <person name="Gallant J.R."/>
            <person name="Traeger L.L."/>
            <person name="Volkening J.D."/>
            <person name="Moffett H."/>
            <person name="Chen P.H."/>
            <person name="Novina C.D."/>
            <person name="Phillips G.N.Jr."/>
            <person name="Anand R."/>
            <person name="Wells G.B."/>
            <person name="Pinch M."/>
            <person name="Guth R."/>
            <person name="Unguez G.A."/>
            <person name="Albert J.S."/>
            <person name="Zakon H.H."/>
            <person name="Samanta M.P."/>
            <person name="Sussman M.R."/>
        </authorList>
    </citation>
    <scope>NUCLEOTIDE SEQUENCE [LARGE SCALE GENOMIC DNA]</scope>
</reference>
<dbReference type="PANTHER" id="PTHR10489:SF910">
    <property type="entry name" value="ATYPICAL CHEMOKINE RECEPTOR 4"/>
    <property type="match status" value="1"/>
</dbReference>
<evidence type="ECO:0000313" key="14">
    <source>
        <dbReference type="Ensembl" id="ENSEEEP00000000927.2"/>
    </source>
</evidence>
<comment type="subcellular location">
    <subcellularLocation>
        <location evidence="1">Cell membrane</location>
        <topology evidence="1">Multi-pass membrane protein</topology>
    </subcellularLocation>
</comment>
<dbReference type="Pfam" id="PF00001">
    <property type="entry name" value="7tm_1"/>
    <property type="match status" value="1"/>
</dbReference>
<dbReference type="GeneTree" id="ENSGT01030000234667"/>
<keyword evidence="9 10" id="KW-0807">Transducer</keyword>
<evidence type="ECO:0000256" key="7">
    <source>
        <dbReference type="ARBA" id="ARBA00023170"/>
    </source>
</evidence>
<dbReference type="AlphaFoldDB" id="A0A4W4DQ01"/>
<dbReference type="InterPro" id="IPR005383">
    <property type="entry name" value="ACKR4"/>
</dbReference>
<dbReference type="PROSITE" id="PS50262">
    <property type="entry name" value="G_PROTEIN_RECEP_F1_2"/>
    <property type="match status" value="1"/>
</dbReference>
<dbReference type="GO" id="GO:0060326">
    <property type="term" value="P:cell chemotaxis"/>
    <property type="evidence" value="ECO:0007669"/>
    <property type="project" value="TreeGrafter"/>
</dbReference>
<dbReference type="GO" id="GO:0016493">
    <property type="term" value="F:C-C chemokine receptor activity"/>
    <property type="evidence" value="ECO:0007669"/>
    <property type="project" value="TreeGrafter"/>
</dbReference>
<proteinExistence type="inferred from homology"/>
<feature type="transmembrane region" description="Helical" evidence="12">
    <location>
        <begin position="37"/>
        <end position="58"/>
    </location>
</feature>
<dbReference type="InterPro" id="IPR000355">
    <property type="entry name" value="Chemokine_rcpt"/>
</dbReference>
<evidence type="ECO:0000256" key="10">
    <source>
        <dbReference type="RuleBase" id="RU000688"/>
    </source>
</evidence>
<evidence type="ECO:0000256" key="12">
    <source>
        <dbReference type="SAM" id="Phobius"/>
    </source>
</evidence>
<evidence type="ECO:0000256" key="8">
    <source>
        <dbReference type="ARBA" id="ARBA00023180"/>
    </source>
</evidence>
<dbReference type="OMA" id="DYYYHEN"/>
<evidence type="ECO:0000256" key="5">
    <source>
        <dbReference type="ARBA" id="ARBA00023040"/>
    </source>
</evidence>
<dbReference type="InterPro" id="IPR000276">
    <property type="entry name" value="GPCR_Rhodpsn"/>
</dbReference>
<reference evidence="14" key="5">
    <citation type="submission" date="2025-09" db="UniProtKB">
        <authorList>
            <consortium name="Ensembl"/>
        </authorList>
    </citation>
    <scope>IDENTIFICATION</scope>
</reference>
<keyword evidence="3 10" id="KW-0812">Transmembrane</keyword>
<reference evidence="14" key="4">
    <citation type="submission" date="2025-08" db="UniProtKB">
        <authorList>
            <consortium name="Ensembl"/>
        </authorList>
    </citation>
    <scope>IDENTIFICATION</scope>
</reference>
<keyword evidence="8" id="KW-0325">Glycoprotein</keyword>
<dbReference type="FunFam" id="1.20.1070.10:FF:000035">
    <property type="entry name" value="C-C chemokine receptor type 6"/>
    <property type="match status" value="1"/>
</dbReference>
<feature type="transmembrane region" description="Helical" evidence="12">
    <location>
        <begin position="109"/>
        <end position="132"/>
    </location>
</feature>
<feature type="transmembrane region" description="Helical" evidence="12">
    <location>
        <begin position="153"/>
        <end position="177"/>
    </location>
</feature>
<dbReference type="GO" id="GO:0005044">
    <property type="term" value="F:scavenger receptor activity"/>
    <property type="evidence" value="ECO:0007669"/>
    <property type="project" value="InterPro"/>
</dbReference>
<feature type="transmembrane region" description="Helical" evidence="12">
    <location>
        <begin position="70"/>
        <end position="89"/>
    </location>
</feature>
<feature type="domain" description="G-protein coupled receptors family 1 profile" evidence="13">
    <location>
        <begin position="49"/>
        <end position="306"/>
    </location>
</feature>
<comment type="similarity">
    <text evidence="10">Belongs to the G-protein coupled receptor 1 family.</text>
</comment>
<dbReference type="PRINTS" id="PR00657">
    <property type="entry name" value="CCCHEMOKINER"/>
</dbReference>
<keyword evidence="15" id="KW-1185">Reference proteome</keyword>
<dbReference type="Proteomes" id="UP000314983">
    <property type="component" value="Chromosome 18"/>
</dbReference>
<feature type="compositionally biased region" description="Low complexity" evidence="11">
    <location>
        <begin position="342"/>
        <end position="357"/>
    </location>
</feature>
<dbReference type="Gene3D" id="1.20.1070.10">
    <property type="entry name" value="Rhodopsin 7-helix transmembrane proteins"/>
    <property type="match status" value="1"/>
</dbReference>
<reference evidence="14" key="3">
    <citation type="submission" date="2020-05" db="EMBL/GenBank/DDBJ databases">
        <title>Electrophorus electricus (electric eel) genome, fEleEle1, primary haplotype.</title>
        <authorList>
            <person name="Myers G."/>
            <person name="Meyer A."/>
            <person name="Fedrigo O."/>
            <person name="Formenti G."/>
            <person name="Rhie A."/>
            <person name="Tracey A."/>
            <person name="Sims Y."/>
            <person name="Jarvis E.D."/>
        </authorList>
    </citation>
    <scope>NUCLEOTIDE SEQUENCE [LARGE SCALE GENOMIC DNA]</scope>
</reference>
<dbReference type="InterPro" id="IPR017452">
    <property type="entry name" value="GPCR_Rhodpsn_7TM"/>
</dbReference>
<evidence type="ECO:0000256" key="11">
    <source>
        <dbReference type="SAM" id="MobiDB-lite"/>
    </source>
</evidence>
<dbReference type="SUPFAM" id="SSF81321">
    <property type="entry name" value="Family A G protein-coupled receptor-like"/>
    <property type="match status" value="1"/>
</dbReference>
<dbReference type="STRING" id="8005.ENSEEEP00000000927"/>
<dbReference type="GO" id="GO:0019722">
    <property type="term" value="P:calcium-mediated signaling"/>
    <property type="evidence" value="ECO:0007669"/>
    <property type="project" value="TreeGrafter"/>
</dbReference>
<dbReference type="InterPro" id="IPR050119">
    <property type="entry name" value="CCR1-9-like"/>
</dbReference>
<dbReference type="GO" id="GO:0007204">
    <property type="term" value="P:positive regulation of cytosolic calcium ion concentration"/>
    <property type="evidence" value="ECO:0007669"/>
    <property type="project" value="TreeGrafter"/>
</dbReference>
<feature type="transmembrane region" description="Helical" evidence="12">
    <location>
        <begin position="197"/>
        <end position="220"/>
    </location>
</feature>